<gene>
    <name evidence="1" type="ORF">GCM10025875_01770</name>
</gene>
<organism evidence="1 2">
    <name type="scientific">Litorihabitans aurantiacus</name>
    <dbReference type="NCBI Taxonomy" id="1930061"/>
    <lineage>
        <taxon>Bacteria</taxon>
        <taxon>Bacillati</taxon>
        <taxon>Actinomycetota</taxon>
        <taxon>Actinomycetes</taxon>
        <taxon>Micrococcales</taxon>
        <taxon>Beutenbergiaceae</taxon>
        <taxon>Litorihabitans</taxon>
    </lineage>
</organism>
<reference evidence="1" key="1">
    <citation type="journal article" date="2014" name="Int. J. Syst. Evol. Microbiol.">
        <title>Complete genome sequence of Corynebacterium casei LMG S-19264T (=DSM 44701T), isolated from a smear-ripened cheese.</title>
        <authorList>
            <consortium name="US DOE Joint Genome Institute (JGI-PGF)"/>
            <person name="Walter F."/>
            <person name="Albersmeier A."/>
            <person name="Kalinowski J."/>
            <person name="Ruckert C."/>
        </authorList>
    </citation>
    <scope>NUCLEOTIDE SEQUENCE</scope>
    <source>
        <strain evidence="1">NBRC 112290</strain>
    </source>
</reference>
<evidence type="ECO:0000313" key="2">
    <source>
        <dbReference type="Proteomes" id="UP001157161"/>
    </source>
</evidence>
<evidence type="ECO:0000313" key="1">
    <source>
        <dbReference type="EMBL" id="GMA30185.1"/>
    </source>
</evidence>
<comment type="caution">
    <text evidence="1">The sequence shown here is derived from an EMBL/GenBank/DDBJ whole genome shotgun (WGS) entry which is preliminary data.</text>
</comment>
<dbReference type="AlphaFoldDB" id="A0AA37URC2"/>
<reference evidence="1" key="2">
    <citation type="submission" date="2023-02" db="EMBL/GenBank/DDBJ databases">
        <authorList>
            <person name="Sun Q."/>
            <person name="Mori K."/>
        </authorList>
    </citation>
    <scope>NUCLEOTIDE SEQUENCE</scope>
    <source>
        <strain evidence="1">NBRC 112290</strain>
    </source>
</reference>
<keyword evidence="2" id="KW-1185">Reference proteome</keyword>
<evidence type="ECO:0008006" key="3">
    <source>
        <dbReference type="Google" id="ProtNLM"/>
    </source>
</evidence>
<protein>
    <recommendedName>
        <fullName evidence="3">Lipocalin-like domain-containing protein</fullName>
    </recommendedName>
</protein>
<name>A0AA37URC2_9MICO</name>
<dbReference type="Proteomes" id="UP001157161">
    <property type="component" value="Unassembled WGS sequence"/>
</dbReference>
<accession>A0AA37URC2</accession>
<dbReference type="EMBL" id="BSUM01000001">
    <property type="protein sequence ID" value="GMA30185.1"/>
    <property type="molecule type" value="Genomic_DNA"/>
</dbReference>
<proteinExistence type="predicted"/>
<sequence>MLGDWAMDTASITDGLAADAPEDAEFTAEGDSLVTFGPDTMVVTMDFTSTFSIPAPAGATGPDLEGSSVADGSYEAEYSIDGDRMVYGDLVDASGGIVNTTQGGQAQPQQFEDVATGLEGQESVLTCDGDELTIAPVGVADALTQVFTRE</sequence>